<reference evidence="2" key="1">
    <citation type="submission" date="2015-03" db="EMBL/GenBank/DDBJ databases">
        <authorList>
            <consortium name="Pathogen Informatics"/>
        </authorList>
    </citation>
    <scope>NUCLEOTIDE SEQUENCE [LARGE SCALE GENOMIC DNA]</scope>
    <source>
        <strain evidence="2">N09902308</strain>
    </source>
</reference>
<name>A0A916LEQ5_MYCTX</name>
<sequence>MTIRPSPESISLGSSARVTRSVPSTLVSHIHRQCSKSASATN</sequence>
<protein>
    <submittedName>
        <fullName evidence="1">Uncharacterized protein</fullName>
    </submittedName>
</protein>
<accession>A0A916LEQ5</accession>
<evidence type="ECO:0000313" key="2">
    <source>
        <dbReference type="Proteomes" id="UP000039021"/>
    </source>
</evidence>
<gene>
    <name evidence="1" type="ORF">ERS007739_04287</name>
</gene>
<comment type="caution">
    <text evidence="1">The sequence shown here is derived from an EMBL/GenBank/DDBJ whole genome shotgun (WGS) entry which is preliminary data.</text>
</comment>
<evidence type="ECO:0000313" key="1">
    <source>
        <dbReference type="EMBL" id="COZ97317.1"/>
    </source>
</evidence>
<dbReference type="EMBL" id="CSBK01002575">
    <property type="protein sequence ID" value="COZ97317.1"/>
    <property type="molecule type" value="Genomic_DNA"/>
</dbReference>
<dbReference type="Proteomes" id="UP000039021">
    <property type="component" value="Unassembled WGS sequence"/>
</dbReference>
<proteinExistence type="predicted"/>
<organism evidence="1 2">
    <name type="scientific">Mycobacterium tuberculosis</name>
    <dbReference type="NCBI Taxonomy" id="1773"/>
    <lineage>
        <taxon>Bacteria</taxon>
        <taxon>Bacillati</taxon>
        <taxon>Actinomycetota</taxon>
        <taxon>Actinomycetes</taxon>
        <taxon>Mycobacteriales</taxon>
        <taxon>Mycobacteriaceae</taxon>
        <taxon>Mycobacterium</taxon>
        <taxon>Mycobacterium tuberculosis complex</taxon>
    </lineage>
</organism>
<dbReference type="AlphaFoldDB" id="A0A916LEQ5"/>